<organism evidence="6">
    <name type="scientific">Hydatigena taeniaeformis</name>
    <name type="common">Feline tapeworm</name>
    <name type="synonym">Taenia taeniaeformis</name>
    <dbReference type="NCBI Taxonomy" id="6205"/>
    <lineage>
        <taxon>Eukaryota</taxon>
        <taxon>Metazoa</taxon>
        <taxon>Spiralia</taxon>
        <taxon>Lophotrochozoa</taxon>
        <taxon>Platyhelminthes</taxon>
        <taxon>Cestoda</taxon>
        <taxon>Eucestoda</taxon>
        <taxon>Cyclophyllidea</taxon>
        <taxon>Taeniidae</taxon>
        <taxon>Hydatigera</taxon>
    </lineage>
</organism>
<reference evidence="4 5" key="2">
    <citation type="submission" date="2018-11" db="EMBL/GenBank/DDBJ databases">
        <authorList>
            <consortium name="Pathogen Informatics"/>
        </authorList>
    </citation>
    <scope>NUCLEOTIDE SEQUENCE [LARGE SCALE GENOMIC DNA]</scope>
</reference>
<protein>
    <submittedName>
        <fullName evidence="6">GTD-binding domain-containing protein</fullName>
    </submittedName>
</protein>
<evidence type="ECO:0000256" key="2">
    <source>
        <dbReference type="SAM" id="Phobius"/>
    </source>
</evidence>
<keyword evidence="5" id="KW-1185">Reference proteome</keyword>
<dbReference type="OrthoDB" id="10589998at2759"/>
<gene>
    <name evidence="4" type="ORF">TTAC_LOCUS11543</name>
</gene>
<dbReference type="Proteomes" id="UP000274429">
    <property type="component" value="Unassembled WGS sequence"/>
</dbReference>
<keyword evidence="1" id="KW-0175">Coiled coil</keyword>
<keyword evidence="2" id="KW-0472">Membrane</keyword>
<reference evidence="6" key="1">
    <citation type="submission" date="2017-02" db="UniProtKB">
        <authorList>
            <consortium name="WormBaseParasite"/>
        </authorList>
    </citation>
    <scope>IDENTIFICATION</scope>
</reference>
<accession>A0A0R3XDD3</accession>
<feature type="transmembrane region" description="Helical" evidence="2">
    <location>
        <begin position="36"/>
        <end position="57"/>
    </location>
</feature>
<evidence type="ECO:0000256" key="3">
    <source>
        <dbReference type="SAM" id="SignalP"/>
    </source>
</evidence>
<evidence type="ECO:0000313" key="5">
    <source>
        <dbReference type="Proteomes" id="UP000274429"/>
    </source>
</evidence>
<feature type="signal peptide" evidence="3">
    <location>
        <begin position="1"/>
        <end position="16"/>
    </location>
</feature>
<evidence type="ECO:0000256" key="1">
    <source>
        <dbReference type="SAM" id="Coils"/>
    </source>
</evidence>
<sequence length="148" mass="16785">MAVIKCLSTLVPSAMALCLPKGRTKACSEEDKISERLLAILLSFFALLNSIAMFCIIQFSNQLAHERALLELLELEHNRVRSEVKIAERKCSTAPSDLVNQLRHLKERLEQQKTLIDDLEYQYLEVSATCQLVELSDIESFAFFLAIP</sequence>
<feature type="coiled-coil region" evidence="1">
    <location>
        <begin position="70"/>
        <end position="122"/>
    </location>
</feature>
<keyword evidence="2" id="KW-1133">Transmembrane helix</keyword>
<keyword evidence="3" id="KW-0732">Signal</keyword>
<dbReference type="EMBL" id="UYWX01024866">
    <property type="protein sequence ID" value="VDM36933.1"/>
    <property type="molecule type" value="Genomic_DNA"/>
</dbReference>
<dbReference type="AlphaFoldDB" id="A0A0R3XDD3"/>
<dbReference type="WBParaSite" id="TTAC_0001156001-mRNA-1">
    <property type="protein sequence ID" value="TTAC_0001156001-mRNA-1"/>
    <property type="gene ID" value="TTAC_0001156001"/>
</dbReference>
<keyword evidence="2" id="KW-0812">Transmembrane</keyword>
<evidence type="ECO:0000313" key="6">
    <source>
        <dbReference type="WBParaSite" id="TTAC_0001156001-mRNA-1"/>
    </source>
</evidence>
<proteinExistence type="predicted"/>
<evidence type="ECO:0000313" key="4">
    <source>
        <dbReference type="EMBL" id="VDM36933.1"/>
    </source>
</evidence>
<feature type="chain" id="PRO_5043133381" evidence="3">
    <location>
        <begin position="17"/>
        <end position="148"/>
    </location>
</feature>
<name>A0A0R3XDD3_HYDTA</name>